<dbReference type="PROSITE" id="PS50943">
    <property type="entry name" value="HTH_CROC1"/>
    <property type="match status" value="1"/>
</dbReference>
<evidence type="ECO:0000256" key="1">
    <source>
        <dbReference type="ARBA" id="ARBA00023125"/>
    </source>
</evidence>
<evidence type="ECO:0000313" key="3">
    <source>
        <dbReference type="EMBL" id="GGC92425.1"/>
    </source>
</evidence>
<sequence>MMNIGANIQAYRKMKHMTQTDLAKRLHVSRQTISKWELDKSTPSIEYLVQLSQELKVTLDQLILNHTTIKNEVEEAKMKKALLLVQNYKPSGDNTWGNEAKDYGTRDFLANLAEKYAQYEWRASTFKELEAILSTVQIDFIIVTPAAERFLDRLRETYHGESRVLKSSEYAQITLNHLLKK</sequence>
<evidence type="ECO:0000259" key="2">
    <source>
        <dbReference type="PROSITE" id="PS50943"/>
    </source>
</evidence>
<protein>
    <recommendedName>
        <fullName evidence="2">HTH cro/C1-type domain-containing protein</fullName>
    </recommendedName>
</protein>
<dbReference type="SUPFAM" id="SSF47413">
    <property type="entry name" value="lambda repressor-like DNA-binding domains"/>
    <property type="match status" value="1"/>
</dbReference>
<proteinExistence type="predicted"/>
<feature type="domain" description="HTH cro/C1-type" evidence="2">
    <location>
        <begin position="8"/>
        <end position="62"/>
    </location>
</feature>
<dbReference type="EMBL" id="BMKI01000004">
    <property type="protein sequence ID" value="GGC92425.1"/>
    <property type="molecule type" value="Genomic_DNA"/>
</dbReference>
<comment type="caution">
    <text evidence="3">The sequence shown here is derived from an EMBL/GenBank/DDBJ whole genome shotgun (WGS) entry which is preliminary data.</text>
</comment>
<gene>
    <name evidence="3" type="ORF">GCM10011573_22530</name>
</gene>
<dbReference type="Pfam" id="PF01381">
    <property type="entry name" value="HTH_3"/>
    <property type="match status" value="1"/>
</dbReference>
<evidence type="ECO:0000313" key="4">
    <source>
        <dbReference type="Proteomes" id="UP000630615"/>
    </source>
</evidence>
<reference evidence="4" key="1">
    <citation type="journal article" date="2019" name="Int. J. Syst. Evol. Microbiol.">
        <title>The Global Catalogue of Microorganisms (GCM) 10K type strain sequencing project: providing services to taxonomists for standard genome sequencing and annotation.</title>
        <authorList>
            <consortium name="The Broad Institute Genomics Platform"/>
            <consortium name="The Broad Institute Genome Sequencing Center for Infectious Disease"/>
            <person name="Wu L."/>
            <person name="Ma J."/>
        </authorList>
    </citation>
    <scope>NUCLEOTIDE SEQUENCE [LARGE SCALE GENOMIC DNA]</scope>
    <source>
        <strain evidence="4">CGMCC 1.15942</strain>
    </source>
</reference>
<keyword evidence="4" id="KW-1185">Reference proteome</keyword>
<keyword evidence="1" id="KW-0238">DNA-binding</keyword>
<dbReference type="CDD" id="cd00093">
    <property type="entry name" value="HTH_XRE"/>
    <property type="match status" value="1"/>
</dbReference>
<dbReference type="Proteomes" id="UP000630615">
    <property type="component" value="Unassembled WGS sequence"/>
</dbReference>
<name>A0ABQ1P8Z0_9ENTE</name>
<dbReference type="InterPro" id="IPR001387">
    <property type="entry name" value="Cro/C1-type_HTH"/>
</dbReference>
<dbReference type="Gene3D" id="1.10.260.40">
    <property type="entry name" value="lambda repressor-like DNA-binding domains"/>
    <property type="match status" value="1"/>
</dbReference>
<dbReference type="PANTHER" id="PTHR46558:SF13">
    <property type="entry name" value="HTH-TYPE TRANSCRIPTIONAL REGULATOR IMMR"/>
    <property type="match status" value="1"/>
</dbReference>
<dbReference type="RefSeq" id="WP_088270142.1">
    <property type="nucleotide sequence ID" value="NZ_BMKI01000004.1"/>
</dbReference>
<accession>A0ABQ1P8Z0</accession>
<dbReference type="InterPro" id="IPR010982">
    <property type="entry name" value="Lambda_DNA-bd_dom_sf"/>
</dbReference>
<dbReference type="SMART" id="SM00530">
    <property type="entry name" value="HTH_XRE"/>
    <property type="match status" value="1"/>
</dbReference>
<organism evidence="3 4">
    <name type="scientific">Enterococcus wangshanyuanii</name>
    <dbReference type="NCBI Taxonomy" id="2005703"/>
    <lineage>
        <taxon>Bacteria</taxon>
        <taxon>Bacillati</taxon>
        <taxon>Bacillota</taxon>
        <taxon>Bacilli</taxon>
        <taxon>Lactobacillales</taxon>
        <taxon>Enterococcaceae</taxon>
        <taxon>Enterococcus</taxon>
    </lineage>
</organism>
<dbReference type="PANTHER" id="PTHR46558">
    <property type="entry name" value="TRACRIPTIONAL REGULATORY PROTEIN-RELATED-RELATED"/>
    <property type="match status" value="1"/>
</dbReference>